<dbReference type="SUPFAM" id="SSF51679">
    <property type="entry name" value="Bacterial luciferase-like"/>
    <property type="match status" value="1"/>
</dbReference>
<proteinExistence type="predicted"/>
<dbReference type="Pfam" id="PF00296">
    <property type="entry name" value="Bac_luciferase"/>
    <property type="match status" value="1"/>
</dbReference>
<dbReference type="InterPro" id="IPR011251">
    <property type="entry name" value="Luciferase-like_dom"/>
</dbReference>
<comment type="caution">
    <text evidence="3">The sequence shown here is derived from an EMBL/GenBank/DDBJ whole genome shotgun (WGS) entry which is preliminary data.</text>
</comment>
<dbReference type="Gene3D" id="3.20.20.30">
    <property type="entry name" value="Luciferase-like domain"/>
    <property type="match status" value="1"/>
</dbReference>
<dbReference type="AlphaFoldDB" id="A0A921KCE3"/>
<accession>A0A921KCE3</accession>
<organism evidence="3 4">
    <name type="scientific">Sporosarcina psychrophila</name>
    <name type="common">Bacillus psychrophilus</name>
    <dbReference type="NCBI Taxonomy" id="1476"/>
    <lineage>
        <taxon>Bacteria</taxon>
        <taxon>Bacillati</taxon>
        <taxon>Bacillota</taxon>
        <taxon>Bacilli</taxon>
        <taxon>Bacillales</taxon>
        <taxon>Caryophanaceae</taxon>
        <taxon>Sporosarcina</taxon>
    </lineage>
</organism>
<dbReference type="Proteomes" id="UP000698173">
    <property type="component" value="Unassembled WGS sequence"/>
</dbReference>
<reference evidence="3" key="2">
    <citation type="submission" date="2021-09" db="EMBL/GenBank/DDBJ databases">
        <authorList>
            <person name="Gilroy R."/>
        </authorList>
    </citation>
    <scope>NUCLEOTIDE SEQUENCE</scope>
    <source>
        <strain evidence="3">CHK171-7178</strain>
    </source>
</reference>
<sequence length="334" mass="37069">MSIKLSILDQSPISEGSNAMESLKHTAQLAQKAEEWGYTRFWVSEHHDATTLAGSSPEILISHLASVTSTIRIGSGGVMLPHYSAYKVAENFKLLEALFPGRIDAGVGRAPGGMPRATYALHDGNYRDVNKFPAQVDDLLMYLNDTMPADHTYQGLKATPVLEEAPPVWMLGSSQSSALLAAEKGLPYMFAQFINGEGGQTYANHYHTRFQQSAYLQTPKQAVAVFFACAQTEEEAERIISSLDLTMVMLEQGMPSTGTPSPEKAQAYPYSHYEQLRVLENRKRMIVGTPKVVRAEIEKIAEEYNADEVMLVMIAYDFQDKLKSYELIAKEMLS</sequence>
<dbReference type="InterPro" id="IPR019949">
    <property type="entry name" value="CmoO-like"/>
</dbReference>
<dbReference type="PANTHER" id="PTHR30137">
    <property type="entry name" value="LUCIFERASE-LIKE MONOOXYGENASE"/>
    <property type="match status" value="1"/>
</dbReference>
<dbReference type="EMBL" id="DYWT01000055">
    <property type="protein sequence ID" value="HJF30808.1"/>
    <property type="molecule type" value="Genomic_DNA"/>
</dbReference>
<evidence type="ECO:0000313" key="4">
    <source>
        <dbReference type="Proteomes" id="UP000698173"/>
    </source>
</evidence>
<dbReference type="PANTHER" id="PTHR30137:SF19">
    <property type="entry name" value="LUCIFERASE-LIKE MONOOXYGENASE"/>
    <property type="match status" value="1"/>
</dbReference>
<dbReference type="GO" id="GO:0005829">
    <property type="term" value="C:cytosol"/>
    <property type="evidence" value="ECO:0007669"/>
    <property type="project" value="TreeGrafter"/>
</dbReference>
<dbReference type="GO" id="GO:0016705">
    <property type="term" value="F:oxidoreductase activity, acting on paired donors, with incorporation or reduction of molecular oxygen"/>
    <property type="evidence" value="ECO:0007669"/>
    <property type="project" value="InterPro"/>
</dbReference>
<feature type="domain" description="Luciferase-like" evidence="2">
    <location>
        <begin position="5"/>
        <end position="301"/>
    </location>
</feature>
<comment type="similarity">
    <text evidence="1">To bacterial alkanal monooxygenase alpha and beta chains.</text>
</comment>
<protein>
    <submittedName>
        <fullName evidence="3">LLM class flavin-dependent oxidoreductase</fullName>
    </submittedName>
</protein>
<evidence type="ECO:0000259" key="2">
    <source>
        <dbReference type="Pfam" id="PF00296"/>
    </source>
</evidence>
<dbReference type="InterPro" id="IPR050766">
    <property type="entry name" value="Bact_Lucif_Oxidored"/>
</dbReference>
<dbReference type="CDD" id="cd00347">
    <property type="entry name" value="Flavin_utilizing_monoxygenases"/>
    <property type="match status" value="2"/>
</dbReference>
<dbReference type="InterPro" id="IPR036661">
    <property type="entry name" value="Luciferase-like_sf"/>
</dbReference>
<gene>
    <name evidence="3" type="ORF">K8V56_03385</name>
</gene>
<name>A0A921KCE3_SPOPS</name>
<evidence type="ECO:0000256" key="1">
    <source>
        <dbReference type="ARBA" id="ARBA00007789"/>
    </source>
</evidence>
<reference evidence="3" key="1">
    <citation type="journal article" date="2021" name="PeerJ">
        <title>Extensive microbial diversity within the chicken gut microbiome revealed by metagenomics and culture.</title>
        <authorList>
            <person name="Gilroy R."/>
            <person name="Ravi A."/>
            <person name="Getino M."/>
            <person name="Pursley I."/>
            <person name="Horton D.L."/>
            <person name="Alikhan N.F."/>
            <person name="Baker D."/>
            <person name="Gharbi K."/>
            <person name="Hall N."/>
            <person name="Watson M."/>
            <person name="Adriaenssens E.M."/>
            <person name="Foster-Nyarko E."/>
            <person name="Jarju S."/>
            <person name="Secka A."/>
            <person name="Antonio M."/>
            <person name="Oren A."/>
            <person name="Chaudhuri R.R."/>
            <person name="La Ragione R."/>
            <person name="Hildebrand F."/>
            <person name="Pallen M.J."/>
        </authorList>
    </citation>
    <scope>NUCLEOTIDE SEQUENCE</scope>
    <source>
        <strain evidence="3">CHK171-7178</strain>
    </source>
</reference>
<dbReference type="FunFam" id="3.20.20.30:FF:000002">
    <property type="entry name" value="LLM class flavin-dependent oxidoreductase"/>
    <property type="match status" value="1"/>
</dbReference>
<dbReference type="NCBIfam" id="TIGR03558">
    <property type="entry name" value="oxido_grp_1"/>
    <property type="match status" value="1"/>
</dbReference>
<evidence type="ECO:0000313" key="3">
    <source>
        <dbReference type="EMBL" id="HJF30808.1"/>
    </source>
</evidence>